<organism evidence="3 4">
    <name type="scientific">Lingula anatina</name>
    <name type="common">Brachiopod</name>
    <name type="synonym">Lingula unguis</name>
    <dbReference type="NCBI Taxonomy" id="7574"/>
    <lineage>
        <taxon>Eukaryota</taxon>
        <taxon>Metazoa</taxon>
        <taxon>Spiralia</taxon>
        <taxon>Lophotrochozoa</taxon>
        <taxon>Brachiopoda</taxon>
        <taxon>Linguliformea</taxon>
        <taxon>Lingulata</taxon>
        <taxon>Lingulida</taxon>
        <taxon>Linguloidea</taxon>
        <taxon>Lingulidae</taxon>
        <taxon>Lingula</taxon>
    </lineage>
</organism>
<dbReference type="Gene3D" id="3.40.50.720">
    <property type="entry name" value="NAD(P)-binding Rossmann-like Domain"/>
    <property type="match status" value="1"/>
</dbReference>
<dbReference type="InParanoid" id="A0A1S3JFN4"/>
<dbReference type="SUPFAM" id="SSF51735">
    <property type="entry name" value="NAD(P)-binding Rossmann-fold domains"/>
    <property type="match status" value="1"/>
</dbReference>
<evidence type="ECO:0000256" key="2">
    <source>
        <dbReference type="ARBA" id="ARBA00023002"/>
    </source>
</evidence>
<gene>
    <name evidence="4" type="primary">LOC106172810</name>
</gene>
<dbReference type="PANTHER" id="PTHR24321">
    <property type="entry name" value="DEHYDROGENASES, SHORT CHAIN"/>
    <property type="match status" value="1"/>
</dbReference>
<accession>A0A1S3JFN4</accession>
<dbReference type="OrthoDB" id="47007at2759"/>
<dbReference type="InterPro" id="IPR002347">
    <property type="entry name" value="SDR_fam"/>
</dbReference>
<proteinExistence type="inferred from homology"/>
<protein>
    <submittedName>
        <fullName evidence="4">Uncharacterized protein LOC106172810</fullName>
    </submittedName>
</protein>
<evidence type="ECO:0000313" key="3">
    <source>
        <dbReference type="Proteomes" id="UP000085678"/>
    </source>
</evidence>
<keyword evidence="2" id="KW-0560">Oxidoreductase</keyword>
<dbReference type="Pfam" id="PF00106">
    <property type="entry name" value="adh_short"/>
    <property type="match status" value="1"/>
</dbReference>
<evidence type="ECO:0000313" key="4">
    <source>
        <dbReference type="RefSeq" id="XP_013409168.1"/>
    </source>
</evidence>
<dbReference type="InterPro" id="IPR036291">
    <property type="entry name" value="NAD(P)-bd_dom_sf"/>
</dbReference>
<dbReference type="RefSeq" id="XP_013409168.1">
    <property type="nucleotide sequence ID" value="XM_013553714.1"/>
</dbReference>
<comment type="similarity">
    <text evidence="1">Belongs to the short-chain dehydrogenases/reductases (SDR) family.</text>
</comment>
<sequence>MAFQQPKLNEDVTKGRFKGHVAVVTGGASGIARECVRRFANDGASVAFFDINREEGVKYEEELRSEGYDVTFFDVDVTDKERCMTTVETIAQQHGGSVNYLVNCAVQFVFIGLEAKDADWEKALPVNVAGYANMVQACHPHMKKGT</sequence>
<reference evidence="4" key="1">
    <citation type="submission" date="2025-08" db="UniProtKB">
        <authorList>
            <consortium name="RefSeq"/>
        </authorList>
    </citation>
    <scope>IDENTIFICATION</scope>
    <source>
        <tissue evidence="4">Gonads</tissue>
    </source>
</reference>
<dbReference type="PANTHER" id="PTHR24321:SF8">
    <property type="entry name" value="ESTRADIOL 17-BETA-DEHYDROGENASE 8-RELATED"/>
    <property type="match status" value="1"/>
</dbReference>
<name>A0A1S3JFN4_LINAN</name>
<dbReference type="GeneID" id="106172810"/>
<dbReference type="CDD" id="cd05233">
    <property type="entry name" value="SDR_c"/>
    <property type="match status" value="1"/>
</dbReference>
<keyword evidence="3" id="KW-1185">Reference proteome</keyword>
<evidence type="ECO:0000256" key="1">
    <source>
        <dbReference type="ARBA" id="ARBA00006484"/>
    </source>
</evidence>
<dbReference type="AlphaFoldDB" id="A0A1S3JFN4"/>
<dbReference type="KEGG" id="lak:106172810"/>
<dbReference type="GO" id="GO:0016491">
    <property type="term" value="F:oxidoreductase activity"/>
    <property type="evidence" value="ECO:0007669"/>
    <property type="project" value="UniProtKB-KW"/>
</dbReference>
<dbReference type="Proteomes" id="UP000085678">
    <property type="component" value="Unplaced"/>
</dbReference>